<keyword evidence="2" id="KW-1185">Reference proteome</keyword>
<dbReference type="Proteomes" id="UP001246858">
    <property type="component" value="Unassembled WGS sequence"/>
</dbReference>
<name>A0ACC6KZ00_9SPHI</name>
<reference evidence="1" key="1">
    <citation type="submission" date="2023-07" db="EMBL/GenBank/DDBJ databases">
        <title>Sorghum-associated microbial communities from plants grown in Nebraska, USA.</title>
        <authorList>
            <person name="Schachtman D."/>
        </authorList>
    </citation>
    <scope>NUCLEOTIDE SEQUENCE</scope>
    <source>
        <strain evidence="1">2697</strain>
    </source>
</reference>
<protein>
    <submittedName>
        <fullName evidence="1">TonB-linked SusC/RagA family outer membrane protein</fullName>
    </submittedName>
</protein>
<comment type="caution">
    <text evidence="1">The sequence shown here is derived from an EMBL/GenBank/DDBJ whole genome shotgun (WGS) entry which is preliminary data.</text>
</comment>
<proteinExistence type="predicted"/>
<sequence length="1106" mass="120922">MKLLLILALLTIHTRASLYSQTRITMELKNTALSSVLRKIEQKTSYRFAYNNEVVPFKKLVNIDVKDAGISEVMTKLLDKLPLTYNVINNVVVISASDKPVTAANAAEAVLVQGTVTDEQNLPLPGVNIRSQKHPSITSVTDAKGQFQITLPDPADVLIFSFVGYQIAEQPLPVSGALNISLKPLGGLLNEVVINGYGKQAKAITTGAVGLVKSQELENRAYTSIDQSLQGRVAGLQSVGSSGQPGALQQIRIRGIGSISAGSDPLFVIDGVIVSAGQLSRATTTSNALSAINPNDIESINVLKDASASAIYGSRAANGVIIITTKQGAQGKTKVNFDAEYGITKLGTIPEAGKLLTTEQWRTITAQGILNNPSYAKLNGVTADNVFTFLDNKFGAGSGLNTNWLDLVQRDGRQQQYNLGISGGTGNTQYHVSGGYFKQQGTVIASDFNRYSFKVNLKTKVTDRLSLSTTLILGANGQNSPANGSSSDNPITAAVHLFPFISPYNADGTYNIDAAVFGSKSNPLYTAKYNKNKLSQLKGLGTLSAEYKITDNLSFTSRIGTDYNNLEEDTYYNPTHGAGAFYDNGYSSRAYTRYFNWTWTNMIDYHLDLKRDQTWVANVKLGYEAQKSQNYTTTASTTGLPGNPVATVPSNGTNPYEASGANSDYTIASLLSLADFSYKGKYVISGSFRRDGSSRFSEKNRYGNFWSAGASWNIQEEAFLKPLKFINILKLRTSYGLTGNANIDDYGWRQLYSYGVSSDYSVAYYNFNYDGEVGSGPTSVGNPYLTWETNKQLNLGLDAGLFNNRLSFTFDYYNRKATDLLLSQPTSGTTGAGAFLNNIGSMRNRGVEFSINGTPVQTAGFKWSAGFNISRNFNKITSLVDGKDMKGSSVIRRVGLDFQTYYLRQWAGVDPANGKPLWYTDETMTATTSNYNLAKLVPNHSATPKVFGSFTSAFAYKGFSLDGLFYYNFGNHVMDLWSRYTQSDGDNSSFNHFASQLGAWQKPGDVTDIPIYIFNNTNNSSRASSRFLYKGDYIRLRELTLAYAFRKAVLSKAKIEGLSIYVRGTNLATWVRDKKLPYDPEAGLTGQSNYNIPMPKVFTLGLNLKF</sequence>
<gene>
    <name evidence="1" type="ORF">J2X78_002873</name>
</gene>
<evidence type="ECO:0000313" key="2">
    <source>
        <dbReference type="Proteomes" id="UP001246858"/>
    </source>
</evidence>
<organism evidence="1 2">
    <name type="scientific">Pedobacter africanus</name>
    <dbReference type="NCBI Taxonomy" id="151894"/>
    <lineage>
        <taxon>Bacteria</taxon>
        <taxon>Pseudomonadati</taxon>
        <taxon>Bacteroidota</taxon>
        <taxon>Sphingobacteriia</taxon>
        <taxon>Sphingobacteriales</taxon>
        <taxon>Sphingobacteriaceae</taxon>
        <taxon>Pedobacter</taxon>
    </lineage>
</organism>
<dbReference type="EMBL" id="JAVDTF010000002">
    <property type="protein sequence ID" value="MDR6784308.1"/>
    <property type="molecule type" value="Genomic_DNA"/>
</dbReference>
<accession>A0ACC6KZ00</accession>
<evidence type="ECO:0000313" key="1">
    <source>
        <dbReference type="EMBL" id="MDR6784308.1"/>
    </source>
</evidence>